<dbReference type="SUPFAM" id="SSF56672">
    <property type="entry name" value="DNA/RNA polymerases"/>
    <property type="match status" value="1"/>
</dbReference>
<evidence type="ECO:0000313" key="3">
    <source>
        <dbReference type="EMBL" id="MBM6874696.1"/>
    </source>
</evidence>
<dbReference type="Proteomes" id="UP000728968">
    <property type="component" value="Unassembled WGS sequence"/>
</dbReference>
<dbReference type="InterPro" id="IPR043502">
    <property type="entry name" value="DNA/RNA_pol_sf"/>
</dbReference>
<accession>A0ABS2FZV8</accession>
<dbReference type="GO" id="GO:0003964">
    <property type="term" value="F:RNA-directed DNA polymerase activity"/>
    <property type="evidence" value="ECO:0007669"/>
    <property type="project" value="UniProtKB-KW"/>
</dbReference>
<reference evidence="3 4" key="1">
    <citation type="journal article" date="2021" name="Sci. Rep.">
        <title>The distribution of antibiotic resistance genes in chicken gut microbiota commensals.</title>
        <authorList>
            <person name="Juricova H."/>
            <person name="Matiasovicova J."/>
            <person name="Kubasova T."/>
            <person name="Cejkova D."/>
            <person name="Rychlik I."/>
        </authorList>
    </citation>
    <scope>NUCLEOTIDE SEQUENCE [LARGE SCALE GENOMIC DNA]</scope>
    <source>
        <strain evidence="3 4">An425</strain>
    </source>
</reference>
<protein>
    <submittedName>
        <fullName evidence="3">RNA-directed DNA polymerase</fullName>
    </submittedName>
</protein>
<dbReference type="PANTHER" id="PTHR34047">
    <property type="entry name" value="NUCLEAR INTRON MATURASE 1, MITOCHONDRIAL-RELATED"/>
    <property type="match status" value="1"/>
</dbReference>
<feature type="domain" description="Reverse transcriptase" evidence="2">
    <location>
        <begin position="1"/>
        <end position="274"/>
    </location>
</feature>
<evidence type="ECO:0000256" key="1">
    <source>
        <dbReference type="SAM" id="Coils"/>
    </source>
</evidence>
<sequence length="351" mass="42020">MKRIGNVFDKIISYENLLNAHLRARKGKSHYTEVKEVNSNTERYIANLRFLLANDLYFINSNDYKREIINDKGKEREILKLSYYPHRIVQWAIMLQIEDRFLKNMIYDTYASIESRGLHMGAKRVKKAMLKDPAGTKYCLKIDMKKYYPSIDNRILFDIVKTKIKDARLLELIKNIIFSVGTDKGQPIGSLWSQWAGNLYLSGLDHYVKEKLKIKYYFRYCDDIVILGESKERLHKVREEIKEYIEKNLKLNLKENYQIFPSRVRGVDFLGYRFFGNYILLRKRVLKNMKKALIKLRDKEVLSYNDNCTINSYKGWLNFCNSYRLKEKYFIPLKDKKYINKDGKLRRVNIW</sequence>
<keyword evidence="3" id="KW-0695">RNA-directed DNA polymerase</keyword>
<organism evidence="3 4">
    <name type="scientific">Fusobacterium mortiferum</name>
    <dbReference type="NCBI Taxonomy" id="850"/>
    <lineage>
        <taxon>Bacteria</taxon>
        <taxon>Fusobacteriati</taxon>
        <taxon>Fusobacteriota</taxon>
        <taxon>Fusobacteriia</taxon>
        <taxon>Fusobacteriales</taxon>
        <taxon>Fusobacteriaceae</taxon>
        <taxon>Fusobacterium</taxon>
    </lineage>
</organism>
<dbReference type="RefSeq" id="WP_204715817.1">
    <property type="nucleotide sequence ID" value="NZ_JACJLT010000018.1"/>
</dbReference>
<evidence type="ECO:0000313" key="4">
    <source>
        <dbReference type="Proteomes" id="UP000728968"/>
    </source>
</evidence>
<dbReference type="PANTHER" id="PTHR34047:SF8">
    <property type="entry name" value="PROTEIN YKFC"/>
    <property type="match status" value="1"/>
</dbReference>
<gene>
    <name evidence="3" type="ORF">H6A04_03350</name>
</gene>
<dbReference type="PROSITE" id="PS50878">
    <property type="entry name" value="RT_POL"/>
    <property type="match status" value="1"/>
</dbReference>
<name>A0ABS2FZV8_FUSMR</name>
<dbReference type="EMBL" id="JACJLT010000018">
    <property type="protein sequence ID" value="MBM6874696.1"/>
    <property type="molecule type" value="Genomic_DNA"/>
</dbReference>
<evidence type="ECO:0000259" key="2">
    <source>
        <dbReference type="PROSITE" id="PS50878"/>
    </source>
</evidence>
<dbReference type="Pfam" id="PF00078">
    <property type="entry name" value="RVT_1"/>
    <property type="match status" value="1"/>
</dbReference>
<feature type="coiled-coil region" evidence="1">
    <location>
        <begin position="227"/>
        <end position="254"/>
    </location>
</feature>
<keyword evidence="4" id="KW-1185">Reference proteome</keyword>
<keyword evidence="3" id="KW-0808">Transferase</keyword>
<keyword evidence="3" id="KW-0548">Nucleotidyltransferase</keyword>
<dbReference type="InterPro" id="IPR000477">
    <property type="entry name" value="RT_dom"/>
</dbReference>
<dbReference type="CDD" id="cd01646">
    <property type="entry name" value="RT_Bac_retron_I"/>
    <property type="match status" value="1"/>
</dbReference>
<keyword evidence="1" id="KW-0175">Coiled coil</keyword>
<proteinExistence type="predicted"/>
<dbReference type="InterPro" id="IPR051083">
    <property type="entry name" value="GrpII_Intron_Splice-Mob/Def"/>
</dbReference>
<comment type="caution">
    <text evidence="3">The sequence shown here is derived from an EMBL/GenBank/DDBJ whole genome shotgun (WGS) entry which is preliminary data.</text>
</comment>